<dbReference type="EMBL" id="CAJNRF010008787">
    <property type="protein sequence ID" value="CAF2104592.1"/>
    <property type="molecule type" value="Genomic_DNA"/>
</dbReference>
<name>A0A816SA27_9BILA</name>
<evidence type="ECO:0000313" key="1">
    <source>
        <dbReference type="EMBL" id="CAF2081329.1"/>
    </source>
</evidence>
<accession>A0A816SA27</accession>
<comment type="caution">
    <text evidence="1">The sequence shown here is derived from an EMBL/GenBank/DDBJ whole genome shotgun (WGS) entry which is preliminary data.</text>
</comment>
<dbReference type="EMBL" id="CAJNRG010005931">
    <property type="protein sequence ID" value="CAF2081329.1"/>
    <property type="molecule type" value="Genomic_DNA"/>
</dbReference>
<sequence length="598" mass="69486">MALVTCFDDLADLVLIEVFAYLSSYDILWGLTHLNHRLTMLITEQGFFSRINLSLARYHQFNRILNFLPLNHIQSLSIDSDASPFQLTHWPYLPHLKTLRIIGVYNYDDFSVFVLLHAATLTHLIIKSNERMVPDGFSMTFDYPPGDMVVLINNLLRIQLPALQSLDLGMNYYGTTWPITTAVAPLTYLRLSLSNMDNALCLISTEPLSNTLRQLHITIGESSFNTHCPVSMYNLSIRMINLHTFSLVQTFFSMLTIEWTVFEILTSSSVMPVLRRANVSLFININDINRIGSSGIFTDHRHVDVHFAFHLLNCPQYIKVTPYIPRGNRFHSREIVGATLVVNHWSDRSEWLIDSDPFSRGRQYYHHMWYTLPWPFDEFFHEYVPYKWITKVQVFEIPSKTMTTMDQSSLRSLDASGRTLSSPICTLPYVALSDCVQTYHLSFYNEPIRIYFSGLRNITLVNSINCLNNSSSFPPTIRSIRIILFYAYPNYMVPNWPVILHSLKKLCQLSSLRVFMYDLPKPVDDESCEIIANGTSLFRDFGFYFRRKFDSSDDKIETTFEDHTKFIKKLCHRILQLSFDKPPYYSIEDDDCGLAMWF</sequence>
<gene>
    <name evidence="4" type="ORF">OVN521_LOCUS30878</name>
    <name evidence="3" type="ORF">UXM345_LOCUS13703</name>
    <name evidence="2" type="ORF">WKI299_LOCUS21004</name>
    <name evidence="1" type="ORF">XDN619_LOCUS14813</name>
</gene>
<keyword evidence="5" id="KW-1185">Reference proteome</keyword>
<dbReference type="EMBL" id="CAJOBF010001501">
    <property type="protein sequence ID" value="CAF3957379.1"/>
    <property type="molecule type" value="Genomic_DNA"/>
</dbReference>
<dbReference type="Proteomes" id="UP000663887">
    <property type="component" value="Unassembled WGS sequence"/>
</dbReference>
<dbReference type="Proteomes" id="UP000663856">
    <property type="component" value="Unassembled WGS sequence"/>
</dbReference>
<evidence type="ECO:0000313" key="3">
    <source>
        <dbReference type="EMBL" id="CAF3957379.1"/>
    </source>
</evidence>
<evidence type="ECO:0000313" key="2">
    <source>
        <dbReference type="EMBL" id="CAF2104592.1"/>
    </source>
</evidence>
<dbReference type="Proteomes" id="UP000663842">
    <property type="component" value="Unassembled WGS sequence"/>
</dbReference>
<dbReference type="AlphaFoldDB" id="A0A816SA27"/>
<proteinExistence type="predicted"/>
<evidence type="ECO:0008006" key="7">
    <source>
        <dbReference type="Google" id="ProtNLM"/>
    </source>
</evidence>
<reference evidence="1" key="1">
    <citation type="submission" date="2021-02" db="EMBL/GenBank/DDBJ databases">
        <authorList>
            <person name="Nowell W R."/>
        </authorList>
    </citation>
    <scope>NUCLEOTIDE SEQUENCE</scope>
</reference>
<protein>
    <recommendedName>
        <fullName evidence="7">F-box domain-containing protein</fullName>
    </recommendedName>
</protein>
<evidence type="ECO:0000313" key="5">
    <source>
        <dbReference type="Proteomes" id="UP000663866"/>
    </source>
</evidence>
<dbReference type="Proteomes" id="UP000663866">
    <property type="component" value="Unassembled WGS sequence"/>
</dbReference>
<evidence type="ECO:0000313" key="6">
    <source>
        <dbReference type="Proteomes" id="UP000663887"/>
    </source>
</evidence>
<organism evidence="1 6">
    <name type="scientific">Rotaria magnacalcarata</name>
    <dbReference type="NCBI Taxonomy" id="392030"/>
    <lineage>
        <taxon>Eukaryota</taxon>
        <taxon>Metazoa</taxon>
        <taxon>Spiralia</taxon>
        <taxon>Gnathifera</taxon>
        <taxon>Rotifera</taxon>
        <taxon>Eurotatoria</taxon>
        <taxon>Bdelloidea</taxon>
        <taxon>Philodinida</taxon>
        <taxon>Philodinidae</taxon>
        <taxon>Rotaria</taxon>
    </lineage>
</organism>
<dbReference type="EMBL" id="CAJOBG010012629">
    <property type="protein sequence ID" value="CAF4289767.1"/>
    <property type="molecule type" value="Genomic_DNA"/>
</dbReference>
<evidence type="ECO:0000313" key="4">
    <source>
        <dbReference type="EMBL" id="CAF4289767.1"/>
    </source>
</evidence>